<sequence>MEACMVFVWACTCVWLNCIPEDVEWQERRGTRTYVPPARPPRNASLRADVRTGTVRTPRTRTWMCRISMTVLRASGYPASAPDVILTHPWNDRHNVFRCTRIAQDAGMPDTGTHVFAT</sequence>
<accession>A0A1Y2IVY2</accession>
<protein>
    <recommendedName>
        <fullName evidence="4">Secreted protein</fullName>
    </recommendedName>
</protein>
<evidence type="ECO:0000313" key="2">
    <source>
        <dbReference type="EMBL" id="OSD05288.1"/>
    </source>
</evidence>
<organism evidence="2 3">
    <name type="scientific">Trametes coccinea (strain BRFM310)</name>
    <name type="common">Pycnoporus coccineus</name>
    <dbReference type="NCBI Taxonomy" id="1353009"/>
    <lineage>
        <taxon>Eukaryota</taxon>
        <taxon>Fungi</taxon>
        <taxon>Dikarya</taxon>
        <taxon>Basidiomycota</taxon>
        <taxon>Agaricomycotina</taxon>
        <taxon>Agaricomycetes</taxon>
        <taxon>Polyporales</taxon>
        <taxon>Polyporaceae</taxon>
        <taxon>Trametes</taxon>
    </lineage>
</organism>
<feature type="chain" id="PRO_5012440775" description="Secreted protein" evidence="1">
    <location>
        <begin position="26"/>
        <end position="118"/>
    </location>
</feature>
<keyword evidence="3" id="KW-1185">Reference proteome</keyword>
<evidence type="ECO:0008006" key="4">
    <source>
        <dbReference type="Google" id="ProtNLM"/>
    </source>
</evidence>
<evidence type="ECO:0000313" key="3">
    <source>
        <dbReference type="Proteomes" id="UP000193067"/>
    </source>
</evidence>
<dbReference type="Proteomes" id="UP000193067">
    <property type="component" value="Unassembled WGS sequence"/>
</dbReference>
<proteinExistence type="predicted"/>
<keyword evidence="1" id="KW-0732">Signal</keyword>
<dbReference type="EMBL" id="KZ084093">
    <property type="protein sequence ID" value="OSD05288.1"/>
    <property type="molecule type" value="Genomic_DNA"/>
</dbReference>
<evidence type="ECO:0000256" key="1">
    <source>
        <dbReference type="SAM" id="SignalP"/>
    </source>
</evidence>
<dbReference type="AlphaFoldDB" id="A0A1Y2IVY2"/>
<feature type="signal peptide" evidence="1">
    <location>
        <begin position="1"/>
        <end position="25"/>
    </location>
</feature>
<name>A0A1Y2IVY2_TRAC3</name>
<gene>
    <name evidence="2" type="ORF">PYCCODRAFT_1221926</name>
</gene>
<reference evidence="2 3" key="1">
    <citation type="journal article" date="2015" name="Biotechnol. Biofuels">
        <title>Enhanced degradation of softwood versus hardwood by the white-rot fungus Pycnoporus coccineus.</title>
        <authorList>
            <person name="Couturier M."/>
            <person name="Navarro D."/>
            <person name="Chevret D."/>
            <person name="Henrissat B."/>
            <person name="Piumi F."/>
            <person name="Ruiz-Duenas F.J."/>
            <person name="Martinez A.T."/>
            <person name="Grigoriev I.V."/>
            <person name="Riley R."/>
            <person name="Lipzen A."/>
            <person name="Berrin J.G."/>
            <person name="Master E.R."/>
            <person name="Rosso M.N."/>
        </authorList>
    </citation>
    <scope>NUCLEOTIDE SEQUENCE [LARGE SCALE GENOMIC DNA]</scope>
    <source>
        <strain evidence="2 3">BRFM310</strain>
    </source>
</reference>